<dbReference type="Proteomes" id="UP000005222">
    <property type="component" value="Chromosome H"/>
</dbReference>
<gene>
    <name evidence="3" type="primary">Piso0_003313</name>
    <name evidence="2" type="ORF">GNLVRS01_PISO0G09576g</name>
    <name evidence="3" type="ORF">GNLVRS01_PISO0H09577g</name>
</gene>
<evidence type="ECO:0000313" key="3">
    <source>
        <dbReference type="EMBL" id="CCE80976.1"/>
    </source>
</evidence>
<dbReference type="EMBL" id="FO082052">
    <property type="protein sequence ID" value="CCE80976.1"/>
    <property type="molecule type" value="Genomic_DNA"/>
</dbReference>
<keyword evidence="4" id="KW-1185">Reference proteome</keyword>
<reference evidence="3" key="1">
    <citation type="submission" date="2011-10" db="EMBL/GenBank/DDBJ databases">
        <authorList>
            <person name="Genoscope - CEA"/>
        </authorList>
    </citation>
    <scope>NUCLEOTIDE SEQUENCE</scope>
</reference>
<name>G8YHS4_PICSO</name>
<dbReference type="AlphaFoldDB" id="G8YHS4"/>
<reference evidence="4" key="2">
    <citation type="journal article" date="2012" name="G3 (Bethesda)">
        <title>Pichia sorbitophila, an interspecies yeast hybrid reveals early steps of genome resolution following polyploidization.</title>
        <authorList>
            <person name="Leh Louis V."/>
            <person name="Despons L."/>
            <person name="Friedrich A."/>
            <person name="Martin T."/>
            <person name="Durrens P."/>
            <person name="Casaregola S."/>
            <person name="Neuveglise C."/>
            <person name="Fairhead C."/>
            <person name="Marck C."/>
            <person name="Cruz J.A."/>
            <person name="Straub M.L."/>
            <person name="Kugler V."/>
            <person name="Sacerdot C."/>
            <person name="Uzunov Z."/>
            <person name="Thierry A."/>
            <person name="Weiss S."/>
            <person name="Bleykasten C."/>
            <person name="De Montigny J."/>
            <person name="Jacques N."/>
            <person name="Jung P."/>
            <person name="Lemaire M."/>
            <person name="Mallet S."/>
            <person name="Morel G."/>
            <person name="Richard G.F."/>
            <person name="Sarkar A."/>
            <person name="Savel G."/>
            <person name="Schacherer J."/>
            <person name="Seret M.L."/>
            <person name="Talla E."/>
            <person name="Samson G."/>
            <person name="Jubin C."/>
            <person name="Poulain J."/>
            <person name="Vacherie B."/>
            <person name="Barbe V."/>
            <person name="Pelletier E."/>
            <person name="Sherman D.J."/>
            <person name="Westhof E."/>
            <person name="Weissenbach J."/>
            <person name="Baret P.V."/>
            <person name="Wincker P."/>
            <person name="Gaillardin C."/>
            <person name="Dujon B."/>
            <person name="Souciet J.L."/>
        </authorList>
    </citation>
    <scope>NUCLEOTIDE SEQUENCE [LARGE SCALE GENOMIC DNA]</scope>
    <source>
        <strain evidence="4">ATCC MYA-4447 / BCRC 22081 / CBS 7064 / NBRC 10061 / NRRL Y-12695</strain>
    </source>
</reference>
<feature type="compositionally biased region" description="Low complexity" evidence="1">
    <location>
        <begin position="16"/>
        <end position="26"/>
    </location>
</feature>
<accession>G8YHS4</accession>
<dbReference type="InParanoid" id="G8YHS4"/>
<dbReference type="HOGENOM" id="CLU_2484094_0_0_1"/>
<evidence type="ECO:0000313" key="4">
    <source>
        <dbReference type="Proteomes" id="UP000005222"/>
    </source>
</evidence>
<proteinExistence type="predicted"/>
<evidence type="ECO:0000256" key="1">
    <source>
        <dbReference type="SAM" id="MobiDB-lite"/>
    </source>
</evidence>
<dbReference type="EMBL" id="FO082053">
    <property type="protein sequence ID" value="CCE80211.1"/>
    <property type="molecule type" value="Genomic_DNA"/>
</dbReference>
<dbReference type="Proteomes" id="UP000005222">
    <property type="component" value="Chromosome G"/>
</dbReference>
<organism evidence="3 4">
    <name type="scientific">Pichia sorbitophila (strain ATCC MYA-4447 / BCRC 22081 / CBS 7064 / NBRC 10061 / NRRL Y-12695)</name>
    <name type="common">Hybrid yeast</name>
    <dbReference type="NCBI Taxonomy" id="559304"/>
    <lineage>
        <taxon>Eukaryota</taxon>
        <taxon>Fungi</taxon>
        <taxon>Dikarya</taxon>
        <taxon>Ascomycota</taxon>
        <taxon>Saccharomycotina</taxon>
        <taxon>Pichiomycetes</taxon>
        <taxon>Debaryomycetaceae</taxon>
        <taxon>Millerozyma</taxon>
    </lineage>
</organism>
<protein>
    <submittedName>
        <fullName evidence="3">Piso0_003313 protein</fullName>
    </submittedName>
</protein>
<evidence type="ECO:0000313" key="2">
    <source>
        <dbReference type="EMBL" id="CCE80211.1"/>
    </source>
</evidence>
<sequence>MLVLCTGRQRFGPAYSSLSPLSSLSSQPVAPQGLKSGSAYRPGKHERHLCDQDTPSLHRRAYAPFWCPQCDLAGFHKSEKKKIGSMA</sequence>
<feature type="region of interest" description="Disordered" evidence="1">
    <location>
        <begin position="11"/>
        <end position="52"/>
    </location>
</feature>